<reference evidence="1" key="2">
    <citation type="submission" date="2024-05" db="EMBL/GenBank/DDBJ databases">
        <authorList>
            <person name="Wolfe A."/>
        </authorList>
    </citation>
    <scope>NUCLEOTIDE SEQUENCE</scope>
    <source>
        <strain evidence="1">UMB1064</strain>
    </source>
</reference>
<name>A0AAW9SU56_CORAY</name>
<accession>A0AAW9SU56</accession>
<dbReference type="EMBL" id="JASOOY020000011">
    <property type="protein sequence ID" value="MEO3716658.1"/>
    <property type="molecule type" value="Genomic_DNA"/>
</dbReference>
<protein>
    <recommendedName>
        <fullName evidence="3">Secreted protein</fullName>
    </recommendedName>
</protein>
<gene>
    <name evidence="1" type="ORF">QP460_003495</name>
</gene>
<dbReference type="AlphaFoldDB" id="A0AAW9SU56"/>
<sequence>MGPGAILAVILIVIAAVAVYVGRGGSIPGFSGGNSGGSRDFFGGEKTVVKAIVGSEKKPFFEDKEVQKALASHGYAVEVKTAGSRRMATDVNLDSFDMAFPSSAPAAEKIAEKMSGAERYDVFYTPMAIATFDNILQALERENVARQQGTTWQVDMAALATMQHDNVRWRDFAENDYPSPRTVQMSTTDIRSSNSAAMYLSLMSWITNEGRIVSDNGQVNAVLPELTPLFTGQGYTESSSAGPFSDYLSQGVGSKPMVMVYESQFLGEDGAQNSRLKPEMRLAYPSPTILSTHVALGFNDNGAAVARLLAEDPELQKLAAKHGYRSSQPEAMEEFQTELKTGQEVSTDFVDSIDPPSFDILEQLIEGVSRGYQGPPRPETEEG</sequence>
<dbReference type="RefSeq" id="WP_284825422.1">
    <property type="nucleotide sequence ID" value="NZ_JASOOY020000011.1"/>
</dbReference>
<dbReference type="Proteomes" id="UP001223646">
    <property type="component" value="Unassembled WGS sequence"/>
</dbReference>
<organism evidence="1 2">
    <name type="scientific">Corynebacterium amycolatum</name>
    <dbReference type="NCBI Taxonomy" id="43765"/>
    <lineage>
        <taxon>Bacteria</taxon>
        <taxon>Bacillati</taxon>
        <taxon>Actinomycetota</taxon>
        <taxon>Actinomycetes</taxon>
        <taxon>Mycobacteriales</taxon>
        <taxon>Corynebacteriaceae</taxon>
        <taxon>Corynebacterium</taxon>
    </lineage>
</organism>
<reference evidence="1" key="1">
    <citation type="submission" date="2023-05" db="EMBL/GenBank/DDBJ databases">
        <authorList>
            <person name="Du J."/>
        </authorList>
    </citation>
    <scope>NUCLEOTIDE SEQUENCE</scope>
    <source>
        <strain evidence="1">UMB1064</strain>
    </source>
</reference>
<evidence type="ECO:0008006" key="3">
    <source>
        <dbReference type="Google" id="ProtNLM"/>
    </source>
</evidence>
<proteinExistence type="predicted"/>
<comment type="caution">
    <text evidence="1">The sequence shown here is derived from an EMBL/GenBank/DDBJ whole genome shotgun (WGS) entry which is preliminary data.</text>
</comment>
<evidence type="ECO:0000313" key="2">
    <source>
        <dbReference type="Proteomes" id="UP001223646"/>
    </source>
</evidence>
<evidence type="ECO:0000313" key="1">
    <source>
        <dbReference type="EMBL" id="MEO3716658.1"/>
    </source>
</evidence>